<dbReference type="KEGG" id="aalt:CC77DRAFT_79249"/>
<evidence type="ECO:0000313" key="2">
    <source>
        <dbReference type="EMBL" id="OAG20741.1"/>
    </source>
</evidence>
<dbReference type="VEuPathDB" id="FungiDB:CC77DRAFT_79249"/>
<dbReference type="OMA" id="YMGRMID"/>
<evidence type="ECO:0000259" key="1">
    <source>
        <dbReference type="Pfam" id="PF14479"/>
    </source>
</evidence>
<evidence type="ECO:0000313" key="3">
    <source>
        <dbReference type="Proteomes" id="UP000077248"/>
    </source>
</evidence>
<dbReference type="Gene3D" id="1.20.120.1020">
    <property type="entry name" value="Prion-inhibition and propagation, HeLo domain"/>
    <property type="match status" value="1"/>
</dbReference>
<keyword evidence="3" id="KW-1185">Reference proteome</keyword>
<dbReference type="InterPro" id="IPR038305">
    <property type="entry name" value="HeLo_sf"/>
</dbReference>
<dbReference type="PANTHER" id="PTHR37542:SF3">
    <property type="entry name" value="PRION-INHIBITION AND PROPAGATION HELO DOMAIN-CONTAINING PROTEIN"/>
    <property type="match status" value="1"/>
</dbReference>
<proteinExistence type="predicted"/>
<gene>
    <name evidence="2" type="ORF">CC77DRAFT_79249</name>
</gene>
<accession>A0A177DNL3</accession>
<sequence length="260" mass="28821">MEPAGLAVGIVALAGLFNNAVDCFEYVQLGSAFGTDFQVSLLKLDILRLRLSRWGKSVGLDGDLSNTHAIRLATGPPEDIEKAGNVLGQIMDLFAKMESKSKKYQSRMGETDGDLTVLDVATNLEASGQSLHEKMRAMSIKRQNSTPLRPKVQWALYERKRFKELLEHVTDLVNGLVECFPASREEQRRLCRAEASAIGSKDCVPALKEVTAQQDKDLNEALVDALLSKDNRNMSINNYNSKIGQINDTNHVYGTQVFNF</sequence>
<feature type="domain" description="Prion-inhibition and propagation HeLo" evidence="1">
    <location>
        <begin position="5"/>
        <end position="198"/>
    </location>
</feature>
<dbReference type="InterPro" id="IPR029498">
    <property type="entry name" value="HeLo_dom"/>
</dbReference>
<reference evidence="2 3" key="1">
    <citation type="submission" date="2016-05" db="EMBL/GenBank/DDBJ databases">
        <title>Comparative analysis of secretome profiles of manganese(II)-oxidizing ascomycete fungi.</title>
        <authorList>
            <consortium name="DOE Joint Genome Institute"/>
            <person name="Zeiner C.A."/>
            <person name="Purvine S.O."/>
            <person name="Zink E.M."/>
            <person name="Wu S."/>
            <person name="Pasa-Tolic L."/>
            <person name="Chaput D.L."/>
            <person name="Haridas S."/>
            <person name="Grigoriev I.V."/>
            <person name="Santelli C.M."/>
            <person name="Hansel C.M."/>
        </authorList>
    </citation>
    <scope>NUCLEOTIDE SEQUENCE [LARGE SCALE GENOMIC DNA]</scope>
    <source>
        <strain evidence="2 3">SRC1lrK2f</strain>
    </source>
</reference>
<dbReference type="EMBL" id="KV441478">
    <property type="protein sequence ID" value="OAG20741.1"/>
    <property type="molecule type" value="Genomic_DNA"/>
</dbReference>
<organism evidence="2 3">
    <name type="scientific">Alternaria alternata</name>
    <name type="common">Alternaria rot fungus</name>
    <name type="synonym">Torula alternata</name>
    <dbReference type="NCBI Taxonomy" id="5599"/>
    <lineage>
        <taxon>Eukaryota</taxon>
        <taxon>Fungi</taxon>
        <taxon>Dikarya</taxon>
        <taxon>Ascomycota</taxon>
        <taxon>Pezizomycotina</taxon>
        <taxon>Dothideomycetes</taxon>
        <taxon>Pleosporomycetidae</taxon>
        <taxon>Pleosporales</taxon>
        <taxon>Pleosporineae</taxon>
        <taxon>Pleosporaceae</taxon>
        <taxon>Alternaria</taxon>
        <taxon>Alternaria sect. Alternaria</taxon>
        <taxon>Alternaria alternata complex</taxon>
    </lineage>
</organism>
<dbReference type="RefSeq" id="XP_018386162.1">
    <property type="nucleotide sequence ID" value="XM_018533200.1"/>
</dbReference>
<dbReference type="GeneID" id="29118794"/>
<dbReference type="Pfam" id="PF14479">
    <property type="entry name" value="HeLo"/>
    <property type="match status" value="1"/>
</dbReference>
<protein>
    <recommendedName>
        <fullName evidence="1">Prion-inhibition and propagation HeLo domain-containing protein</fullName>
    </recommendedName>
</protein>
<dbReference type="PANTHER" id="PTHR37542">
    <property type="entry name" value="HELO DOMAIN-CONTAINING PROTEIN-RELATED"/>
    <property type="match status" value="1"/>
</dbReference>
<dbReference type="Proteomes" id="UP000077248">
    <property type="component" value="Unassembled WGS sequence"/>
</dbReference>
<name>A0A177DNL3_ALTAL</name>
<dbReference type="AlphaFoldDB" id="A0A177DNL3"/>